<evidence type="ECO:0000256" key="3">
    <source>
        <dbReference type="ARBA" id="ARBA00023125"/>
    </source>
</evidence>
<evidence type="ECO:0000259" key="5">
    <source>
        <dbReference type="PROSITE" id="PS50931"/>
    </source>
</evidence>
<dbReference type="SUPFAM" id="SSF46785">
    <property type="entry name" value="Winged helix' DNA-binding domain"/>
    <property type="match status" value="1"/>
</dbReference>
<keyword evidence="3" id="KW-0238">DNA-binding</keyword>
<reference evidence="6" key="1">
    <citation type="submission" date="2021-02" db="EMBL/GenBank/DDBJ databases">
        <title>Thiocyanate and organic carbon inputs drive convergent selection for specific autotrophic Afipia and Thiobacillus strains within complex microbiomes.</title>
        <authorList>
            <person name="Huddy R.J."/>
            <person name="Sachdeva R."/>
            <person name="Kadzinga F."/>
            <person name="Kantor R.S."/>
            <person name="Harrison S.T.L."/>
            <person name="Banfield J.F."/>
        </authorList>
    </citation>
    <scope>NUCLEOTIDE SEQUENCE</scope>
    <source>
        <strain evidence="6">SCN18_10_11_15_R4_P_38_20</strain>
    </source>
</reference>
<dbReference type="InterPro" id="IPR000847">
    <property type="entry name" value="LysR_HTH_N"/>
</dbReference>
<dbReference type="FunFam" id="1.10.10.10:FF:000001">
    <property type="entry name" value="LysR family transcriptional regulator"/>
    <property type="match status" value="1"/>
</dbReference>
<dbReference type="PANTHER" id="PTHR30126">
    <property type="entry name" value="HTH-TYPE TRANSCRIPTIONAL REGULATOR"/>
    <property type="match status" value="1"/>
</dbReference>
<dbReference type="GO" id="GO:0003700">
    <property type="term" value="F:DNA-binding transcription factor activity"/>
    <property type="evidence" value="ECO:0007669"/>
    <property type="project" value="InterPro"/>
</dbReference>
<comment type="caution">
    <text evidence="6">The sequence shown here is derived from an EMBL/GenBank/DDBJ whole genome shotgun (WGS) entry which is preliminary data.</text>
</comment>
<dbReference type="GO" id="GO:0003677">
    <property type="term" value="F:DNA binding"/>
    <property type="evidence" value="ECO:0007669"/>
    <property type="project" value="UniProtKB-KW"/>
</dbReference>
<dbReference type="Pfam" id="PF00126">
    <property type="entry name" value="HTH_1"/>
    <property type="match status" value="1"/>
</dbReference>
<dbReference type="SUPFAM" id="SSF53850">
    <property type="entry name" value="Periplasmic binding protein-like II"/>
    <property type="match status" value="1"/>
</dbReference>
<sequence>MDSNRLRYFLVVAEIENIRKAADALRITPSALSKALKQLEYEIGTTLLVPTGRGISITESGRELVRRARPLMEDWEKLRHELREKKKNNASIIKPLRIGSFEIFSTHFLGSLINSLSHINELMLQEIIPSEIEKSLLDYRIDYGITNLPIPMAGIIHHRITSYELKIYGRVDIFGEVAFSDLPFVAPIISIIDSPNSIKTLDGWPDEQIERSVKYKVDMLESALELCRQGKAVAYLPTFIVKLHNNTVKSSYNLQVISSPNGNLSKKLGIYLAKRKGDPNDRLSTEIMDAITQLA</sequence>
<keyword evidence="2" id="KW-0805">Transcription regulation</keyword>
<dbReference type="EMBL" id="JAFKGL010000012">
    <property type="protein sequence ID" value="MBN9412759.1"/>
    <property type="molecule type" value="Genomic_DNA"/>
</dbReference>
<dbReference type="Gene3D" id="1.10.10.10">
    <property type="entry name" value="Winged helix-like DNA-binding domain superfamily/Winged helix DNA-binding domain"/>
    <property type="match status" value="1"/>
</dbReference>
<dbReference type="InterPro" id="IPR005119">
    <property type="entry name" value="LysR_subst-bd"/>
</dbReference>
<evidence type="ECO:0000256" key="1">
    <source>
        <dbReference type="ARBA" id="ARBA00009437"/>
    </source>
</evidence>
<dbReference type="Proteomes" id="UP000664414">
    <property type="component" value="Unassembled WGS sequence"/>
</dbReference>
<dbReference type="AlphaFoldDB" id="A0A8J7PVR4"/>
<evidence type="ECO:0000313" key="7">
    <source>
        <dbReference type="Proteomes" id="UP000664414"/>
    </source>
</evidence>
<evidence type="ECO:0000313" key="6">
    <source>
        <dbReference type="EMBL" id="MBN9412759.1"/>
    </source>
</evidence>
<gene>
    <name evidence="6" type="ORF">J0H12_02375</name>
</gene>
<dbReference type="InterPro" id="IPR036388">
    <property type="entry name" value="WH-like_DNA-bd_sf"/>
</dbReference>
<proteinExistence type="inferred from homology"/>
<protein>
    <submittedName>
        <fullName evidence="6">LysR family transcriptional regulator</fullName>
    </submittedName>
</protein>
<evidence type="ECO:0000256" key="2">
    <source>
        <dbReference type="ARBA" id="ARBA00023015"/>
    </source>
</evidence>
<dbReference type="PROSITE" id="PS50931">
    <property type="entry name" value="HTH_LYSR"/>
    <property type="match status" value="1"/>
</dbReference>
<dbReference type="InterPro" id="IPR036390">
    <property type="entry name" value="WH_DNA-bd_sf"/>
</dbReference>
<comment type="similarity">
    <text evidence="1">Belongs to the LysR transcriptional regulatory family.</text>
</comment>
<feature type="domain" description="HTH lysR-type" evidence="5">
    <location>
        <begin position="1"/>
        <end position="58"/>
    </location>
</feature>
<keyword evidence="4" id="KW-0804">Transcription</keyword>
<accession>A0A8J7PVR4</accession>
<evidence type="ECO:0000256" key="4">
    <source>
        <dbReference type="ARBA" id="ARBA00023163"/>
    </source>
</evidence>
<dbReference type="CDD" id="cd05466">
    <property type="entry name" value="PBP2_LTTR_substrate"/>
    <property type="match status" value="1"/>
</dbReference>
<name>A0A8J7PVR4_9PROT</name>
<dbReference type="Pfam" id="PF03466">
    <property type="entry name" value="LysR_substrate"/>
    <property type="match status" value="1"/>
</dbReference>
<organism evidence="6 7">
    <name type="scientific">Candidatus Paracaedimonas acanthamoebae</name>
    <dbReference type="NCBI Taxonomy" id="244581"/>
    <lineage>
        <taxon>Bacteria</taxon>
        <taxon>Pseudomonadati</taxon>
        <taxon>Pseudomonadota</taxon>
        <taxon>Alphaproteobacteria</taxon>
        <taxon>Holosporales</taxon>
        <taxon>Caedimonadaceae</taxon>
        <taxon>Candidatus Paracaedimonas</taxon>
    </lineage>
</organism>